<gene>
    <name evidence="3" type="primary">LOC109571632</name>
</gene>
<evidence type="ECO:0000256" key="1">
    <source>
        <dbReference type="SAM" id="MobiDB-lite"/>
    </source>
</evidence>
<organism evidence="2 3">
    <name type="scientific">Bos indicus</name>
    <name type="common">Zebu</name>
    <dbReference type="NCBI Taxonomy" id="9915"/>
    <lineage>
        <taxon>Eukaryota</taxon>
        <taxon>Metazoa</taxon>
        <taxon>Chordata</taxon>
        <taxon>Craniata</taxon>
        <taxon>Vertebrata</taxon>
        <taxon>Euteleostomi</taxon>
        <taxon>Mammalia</taxon>
        <taxon>Eutheria</taxon>
        <taxon>Laurasiatheria</taxon>
        <taxon>Artiodactyla</taxon>
        <taxon>Ruminantia</taxon>
        <taxon>Pecora</taxon>
        <taxon>Bovidae</taxon>
        <taxon>Bovinae</taxon>
        <taxon>Bos</taxon>
    </lineage>
</organism>
<keyword evidence="2" id="KW-1185">Reference proteome</keyword>
<feature type="region of interest" description="Disordered" evidence="1">
    <location>
        <begin position="19"/>
        <end position="38"/>
    </location>
</feature>
<dbReference type="RefSeq" id="XP_070626382.1">
    <property type="nucleotide sequence ID" value="XM_070770281.1"/>
</dbReference>
<sequence>MAKTKPGVKGISDFQDQLEKARQASLSRHTGGRTASRRPPTCILYTQITPEALPLPNTRCGRLPCSSGLCENVFRAPRQKLPPEREKPPPARDFLGLVVPRAERAHFRNWPGNPRGGAPVPHRPPELSTWTQFFHWYAGFELSLKRKSLLSEDLCLLHNSITRYEEEMEAYFQQIPLQTGRLHLKESVSEEDIAVEGPSYHMEKKHHVQEEGPRIFSAENSKDGQNYGNINHSLSLNEHKPTHLESQFNCDKCLVQTELSHPGEALLIYEEDCDASTWPHLLLTVTSFRLERRHECNQRARSFSCCSKLVHQRTLWRKAL</sequence>
<evidence type="ECO:0000313" key="3">
    <source>
        <dbReference type="RefSeq" id="XP_070626382.1"/>
    </source>
</evidence>
<reference evidence="3" key="1">
    <citation type="submission" date="2025-08" db="UniProtKB">
        <authorList>
            <consortium name="RefSeq"/>
        </authorList>
    </citation>
    <scope>IDENTIFICATION</scope>
    <source>
        <tissue evidence="3">Blood</tissue>
    </source>
</reference>
<name>A0ABM4QSV8_BOSIN</name>
<dbReference type="GeneID" id="109571632"/>
<protein>
    <submittedName>
        <fullName evidence="3">Uncharacterized protein</fullName>
    </submittedName>
</protein>
<dbReference type="Proteomes" id="UP001652663">
    <property type="component" value="Chromosome 18"/>
</dbReference>
<proteinExistence type="predicted"/>
<evidence type="ECO:0000313" key="2">
    <source>
        <dbReference type="Proteomes" id="UP001652663"/>
    </source>
</evidence>
<accession>A0ABM4QSV8</accession>